<dbReference type="InterPro" id="IPR000639">
    <property type="entry name" value="Epox_hydrolase-like"/>
</dbReference>
<feature type="domain" description="AB hydrolase-1" evidence="1">
    <location>
        <begin position="24"/>
        <end position="253"/>
    </location>
</feature>
<evidence type="ECO:0000313" key="3">
    <source>
        <dbReference type="Proteomes" id="UP000198977"/>
    </source>
</evidence>
<dbReference type="PRINTS" id="PR00111">
    <property type="entry name" value="ABHYDROLASE"/>
</dbReference>
<sequence>MRPQQGFTPHISTMGQGPRRAMALHCNLAHGGAWGGVARALDDQLTLIAPDMPSNGRSPDWDEVSDFSDTVYCTALETMDDAPMDVMGHSFGAAVAVRLAVEHPDRVRSLTLFEPVLFSIAQADAPESMVEHEAQAADFYDAYESGDREEAARRFNRMWSDGPAWANLPERSRAAMIRAIPVVPATQDFLFRDSAGLLAEGVLEGCAIPALVMRGEDTLSVVKETNKGLARRLPNAAEVVIEGAGHMGPITHPQEVAEAIAGLLARS</sequence>
<dbReference type="STRING" id="74348.SAMN04488523_101253"/>
<dbReference type="GO" id="GO:0003824">
    <property type="term" value="F:catalytic activity"/>
    <property type="evidence" value="ECO:0007669"/>
    <property type="project" value="InterPro"/>
</dbReference>
<dbReference type="AlphaFoldDB" id="A0A1I1T2L1"/>
<dbReference type="PANTHER" id="PTHR43798:SF33">
    <property type="entry name" value="HYDROLASE, PUTATIVE (AFU_ORTHOLOGUE AFUA_2G14860)-RELATED"/>
    <property type="match status" value="1"/>
</dbReference>
<dbReference type="Pfam" id="PF00561">
    <property type="entry name" value="Abhydrolase_1"/>
    <property type="match status" value="1"/>
</dbReference>
<dbReference type="EMBL" id="FOMW01000001">
    <property type="protein sequence ID" value="SFD52872.1"/>
    <property type="molecule type" value="Genomic_DNA"/>
</dbReference>
<dbReference type="InterPro" id="IPR000073">
    <property type="entry name" value="AB_hydrolase_1"/>
</dbReference>
<keyword evidence="3" id="KW-1185">Reference proteome</keyword>
<dbReference type="PANTHER" id="PTHR43798">
    <property type="entry name" value="MONOACYLGLYCEROL LIPASE"/>
    <property type="match status" value="1"/>
</dbReference>
<dbReference type="InterPro" id="IPR029058">
    <property type="entry name" value="AB_hydrolase_fold"/>
</dbReference>
<proteinExistence type="predicted"/>
<dbReference type="Gene3D" id="3.40.50.1820">
    <property type="entry name" value="alpha/beta hydrolase"/>
    <property type="match status" value="1"/>
</dbReference>
<dbReference type="SUPFAM" id="SSF53474">
    <property type="entry name" value="alpha/beta-Hydrolases"/>
    <property type="match status" value="1"/>
</dbReference>
<gene>
    <name evidence="2" type="ORF">SAMN04488523_101253</name>
</gene>
<evidence type="ECO:0000313" key="2">
    <source>
        <dbReference type="EMBL" id="SFD52872.1"/>
    </source>
</evidence>
<protein>
    <submittedName>
        <fullName evidence="2">Pimeloyl-ACP methyl ester carboxylesterase</fullName>
    </submittedName>
</protein>
<name>A0A1I1T2L1_9RHOB</name>
<dbReference type="GO" id="GO:0016020">
    <property type="term" value="C:membrane"/>
    <property type="evidence" value="ECO:0007669"/>
    <property type="project" value="TreeGrafter"/>
</dbReference>
<reference evidence="3" key="1">
    <citation type="submission" date="2016-10" db="EMBL/GenBank/DDBJ databases">
        <authorList>
            <person name="Varghese N."/>
            <person name="Submissions S."/>
        </authorList>
    </citation>
    <scope>NUCLEOTIDE SEQUENCE [LARGE SCALE GENOMIC DNA]</scope>
    <source>
        <strain evidence="3">DSM 11443</strain>
    </source>
</reference>
<accession>A0A1I1T2L1</accession>
<dbReference type="Proteomes" id="UP000198977">
    <property type="component" value="Unassembled WGS sequence"/>
</dbReference>
<dbReference type="RefSeq" id="WP_245766228.1">
    <property type="nucleotide sequence ID" value="NZ_FOMW01000001.1"/>
</dbReference>
<dbReference type="InterPro" id="IPR050266">
    <property type="entry name" value="AB_hydrolase_sf"/>
</dbReference>
<dbReference type="PRINTS" id="PR00412">
    <property type="entry name" value="EPOXHYDRLASE"/>
</dbReference>
<evidence type="ECO:0000259" key="1">
    <source>
        <dbReference type="Pfam" id="PF00561"/>
    </source>
</evidence>
<organism evidence="2 3">
    <name type="scientific">Sulfitobacter brevis</name>
    <dbReference type="NCBI Taxonomy" id="74348"/>
    <lineage>
        <taxon>Bacteria</taxon>
        <taxon>Pseudomonadati</taxon>
        <taxon>Pseudomonadota</taxon>
        <taxon>Alphaproteobacteria</taxon>
        <taxon>Rhodobacterales</taxon>
        <taxon>Roseobacteraceae</taxon>
        <taxon>Sulfitobacter</taxon>
    </lineage>
</organism>